<dbReference type="AlphaFoldDB" id="A0A0E0JAZ0"/>
<reference evidence="1" key="2">
    <citation type="submission" date="2018-04" db="EMBL/GenBank/DDBJ databases">
        <title>OnivRS2 (Oryza nivara Reference Sequence Version 2).</title>
        <authorList>
            <person name="Zhang J."/>
            <person name="Kudrna D."/>
            <person name="Lee S."/>
            <person name="Talag J."/>
            <person name="Rajasekar S."/>
            <person name="Welchert J."/>
            <person name="Hsing Y.-I."/>
            <person name="Wing R.A."/>
        </authorList>
    </citation>
    <scope>NUCLEOTIDE SEQUENCE [LARGE SCALE GENOMIC DNA]</scope>
    <source>
        <strain evidence="1">SL10</strain>
    </source>
</reference>
<keyword evidence="2" id="KW-1185">Reference proteome</keyword>
<dbReference type="Gramene" id="ONIVA12G13880.2">
    <property type="protein sequence ID" value="ONIVA12G13880.2"/>
    <property type="gene ID" value="ONIVA12G13880"/>
</dbReference>
<protein>
    <submittedName>
        <fullName evidence="1">Uncharacterized protein</fullName>
    </submittedName>
</protein>
<reference evidence="1" key="1">
    <citation type="submission" date="2015-04" db="UniProtKB">
        <authorList>
            <consortium name="EnsemblPlants"/>
        </authorList>
    </citation>
    <scope>IDENTIFICATION</scope>
    <source>
        <strain evidence="1">SL10</strain>
    </source>
</reference>
<organism evidence="1">
    <name type="scientific">Oryza nivara</name>
    <name type="common">Indian wild rice</name>
    <name type="synonym">Oryza sativa f. spontanea</name>
    <dbReference type="NCBI Taxonomy" id="4536"/>
    <lineage>
        <taxon>Eukaryota</taxon>
        <taxon>Viridiplantae</taxon>
        <taxon>Streptophyta</taxon>
        <taxon>Embryophyta</taxon>
        <taxon>Tracheophyta</taxon>
        <taxon>Spermatophyta</taxon>
        <taxon>Magnoliopsida</taxon>
        <taxon>Liliopsida</taxon>
        <taxon>Poales</taxon>
        <taxon>Poaceae</taxon>
        <taxon>BOP clade</taxon>
        <taxon>Oryzoideae</taxon>
        <taxon>Oryzeae</taxon>
        <taxon>Oryzinae</taxon>
        <taxon>Oryza</taxon>
    </lineage>
</organism>
<dbReference type="EnsemblPlants" id="ONIVA12G13880.2">
    <property type="protein sequence ID" value="ONIVA12G13880.2"/>
    <property type="gene ID" value="ONIVA12G13880"/>
</dbReference>
<sequence>MVAPKSCPGDQFACGFVVENTTRQHVVADGRASTNFISAWIQTFAVRLTSFKLVVVVNARDPLFYRCPDLEVANGMVERRVSEDGGGSGAKVDGDGQGIAAADPGRLAWHGSRDNDKRQRKWAANLGGTPPGSCIVLLHISLLSRVPNSTPKFCWLIVMPVAGVAQVSKSSSCHHPKALAWSLLCSFSFIRRRAMALPSL</sequence>
<proteinExistence type="predicted"/>
<dbReference type="Proteomes" id="UP000006591">
    <property type="component" value="Chromosome 12"/>
</dbReference>
<accession>A0A0E0JAZ0</accession>
<evidence type="ECO:0000313" key="1">
    <source>
        <dbReference type="EnsemblPlants" id="ONIVA12G13880.2"/>
    </source>
</evidence>
<name>A0A0E0JAZ0_ORYNI</name>
<evidence type="ECO:0000313" key="2">
    <source>
        <dbReference type="Proteomes" id="UP000006591"/>
    </source>
</evidence>